<reference evidence="1 2" key="1">
    <citation type="submission" date="2020-09" db="EMBL/GenBank/DDBJ databases">
        <title>De no assembly of potato wild relative species, Solanum commersonii.</title>
        <authorList>
            <person name="Cho K."/>
        </authorList>
    </citation>
    <scope>NUCLEOTIDE SEQUENCE [LARGE SCALE GENOMIC DNA]</scope>
    <source>
        <strain evidence="1">LZ3.2</strain>
        <tissue evidence="1">Leaf</tissue>
    </source>
</reference>
<keyword evidence="2" id="KW-1185">Reference proteome</keyword>
<sequence>MSHFFKVCAPSCDPNKEFAAASLTELRSDLFRVAMLDANSAPRSLRMFFSRSLYNDLFQLAQTCLLFSTSSLPSKFYQAWLTYFWRRAKAHGIQEEKANKRLQFWSSRSGHSPTSHDAVD</sequence>
<evidence type="ECO:0000313" key="2">
    <source>
        <dbReference type="Proteomes" id="UP000824120"/>
    </source>
</evidence>
<accession>A0A9J5YXP7</accession>
<dbReference type="PANTHER" id="PTHR31762">
    <property type="entry name" value="FAS-BINDING FACTOR-LIKE PROTEIN"/>
    <property type="match status" value="1"/>
</dbReference>
<dbReference type="AlphaFoldDB" id="A0A9J5YXP7"/>
<name>A0A9J5YXP7_SOLCO</name>
<dbReference type="PANTHER" id="PTHR31762:SF11">
    <property type="entry name" value="MYOSIN"/>
    <property type="match status" value="1"/>
</dbReference>
<comment type="caution">
    <text evidence="1">The sequence shown here is derived from an EMBL/GenBank/DDBJ whole genome shotgun (WGS) entry which is preliminary data.</text>
</comment>
<organism evidence="1 2">
    <name type="scientific">Solanum commersonii</name>
    <name type="common">Commerson's wild potato</name>
    <name type="synonym">Commerson's nightshade</name>
    <dbReference type="NCBI Taxonomy" id="4109"/>
    <lineage>
        <taxon>Eukaryota</taxon>
        <taxon>Viridiplantae</taxon>
        <taxon>Streptophyta</taxon>
        <taxon>Embryophyta</taxon>
        <taxon>Tracheophyta</taxon>
        <taxon>Spermatophyta</taxon>
        <taxon>Magnoliopsida</taxon>
        <taxon>eudicotyledons</taxon>
        <taxon>Gunneridae</taxon>
        <taxon>Pentapetalae</taxon>
        <taxon>asterids</taxon>
        <taxon>lamiids</taxon>
        <taxon>Solanales</taxon>
        <taxon>Solanaceae</taxon>
        <taxon>Solanoideae</taxon>
        <taxon>Solaneae</taxon>
        <taxon>Solanum</taxon>
    </lineage>
</organism>
<proteinExistence type="predicted"/>
<protein>
    <submittedName>
        <fullName evidence="1">Uncharacterized protein</fullName>
    </submittedName>
</protein>
<feature type="non-terminal residue" evidence="1">
    <location>
        <position position="120"/>
    </location>
</feature>
<gene>
    <name evidence="1" type="ORF">H5410_026861</name>
</gene>
<dbReference type="OrthoDB" id="2014962at2759"/>
<dbReference type="Proteomes" id="UP000824120">
    <property type="component" value="Chromosome 5"/>
</dbReference>
<dbReference type="InterPro" id="IPR040321">
    <property type="entry name" value="SCD2-like"/>
</dbReference>
<dbReference type="EMBL" id="JACXVP010000005">
    <property type="protein sequence ID" value="KAG5605369.1"/>
    <property type="molecule type" value="Genomic_DNA"/>
</dbReference>
<dbReference type="GO" id="GO:0000911">
    <property type="term" value="P:cytokinesis by cell plate formation"/>
    <property type="evidence" value="ECO:0007669"/>
    <property type="project" value="InterPro"/>
</dbReference>
<evidence type="ECO:0000313" key="1">
    <source>
        <dbReference type="EMBL" id="KAG5605369.1"/>
    </source>
</evidence>